<evidence type="ECO:0000256" key="1">
    <source>
        <dbReference type="SAM" id="MobiDB-lite"/>
    </source>
</evidence>
<dbReference type="Proteomes" id="UP001497623">
    <property type="component" value="Unassembled WGS sequence"/>
</dbReference>
<evidence type="ECO:0000313" key="3">
    <source>
        <dbReference type="Proteomes" id="UP001497623"/>
    </source>
</evidence>
<accession>A0AAV2QEB1</accession>
<feature type="region of interest" description="Disordered" evidence="1">
    <location>
        <begin position="124"/>
        <end position="149"/>
    </location>
</feature>
<evidence type="ECO:0000313" key="2">
    <source>
        <dbReference type="EMBL" id="CAL4078524.1"/>
    </source>
</evidence>
<protein>
    <submittedName>
        <fullName evidence="2">Uncharacterized protein</fullName>
    </submittedName>
</protein>
<comment type="caution">
    <text evidence="2">The sequence shown here is derived from an EMBL/GenBank/DDBJ whole genome shotgun (WGS) entry which is preliminary data.</text>
</comment>
<dbReference type="PANTHER" id="PTHR48465:SF1">
    <property type="entry name" value="PROTEIN SSUH2 HOMOLOG"/>
    <property type="match status" value="1"/>
</dbReference>
<name>A0AAV2QEB1_MEGNR</name>
<dbReference type="EMBL" id="CAXKWB010005457">
    <property type="protein sequence ID" value="CAL4078524.1"/>
    <property type="molecule type" value="Genomic_DNA"/>
</dbReference>
<reference evidence="2 3" key="1">
    <citation type="submission" date="2024-05" db="EMBL/GenBank/DDBJ databases">
        <authorList>
            <person name="Wallberg A."/>
        </authorList>
    </citation>
    <scope>NUCLEOTIDE SEQUENCE [LARGE SCALE GENOMIC DNA]</scope>
</reference>
<dbReference type="InterPro" id="IPR052789">
    <property type="entry name" value="SSUH2_homolog"/>
</dbReference>
<feature type="non-terminal residue" evidence="2">
    <location>
        <position position="1"/>
    </location>
</feature>
<proteinExistence type="predicted"/>
<organism evidence="2 3">
    <name type="scientific">Meganyctiphanes norvegica</name>
    <name type="common">Northern krill</name>
    <name type="synonym">Thysanopoda norvegica</name>
    <dbReference type="NCBI Taxonomy" id="48144"/>
    <lineage>
        <taxon>Eukaryota</taxon>
        <taxon>Metazoa</taxon>
        <taxon>Ecdysozoa</taxon>
        <taxon>Arthropoda</taxon>
        <taxon>Crustacea</taxon>
        <taxon>Multicrustacea</taxon>
        <taxon>Malacostraca</taxon>
        <taxon>Eumalacostraca</taxon>
        <taxon>Eucarida</taxon>
        <taxon>Euphausiacea</taxon>
        <taxon>Euphausiidae</taxon>
        <taxon>Meganyctiphanes</taxon>
    </lineage>
</organism>
<sequence length="457" mass="51179">GGRRAQVRITKPLSDTSGGEFTFEIIENHPTWGLSAVEDGSGTIIQKRGNRGPKPKRPPERKRFKEVIEDEPFPNKLLTRPTVIDPYLPWQQHNHVDEELCEGSLRLKSYPVCEPDCYDINMSVPPPHGSLEEDQERTETRGPLPPSPQITEHQARAALLAHVADRCCWGSGAAKRMVISKIGYDSAFHYELQSFTEKRETSWAFTPYGGGDIDGPSNGAAPLPWDVEARPSHMFHDEVKVVQVPHTASVKECHRCKGTGSLQCSECHGKGWTRCLSCHGDGWYTDSTGYKERCFYCQSSTHGHGRQDCLKCNAKGRVACPPCDSYGQIRCFIRLTITWKVNTSEHIVGKGRLPETLVKEVSGQVAFEEEGPHIFPLTQFPDNTINLASAQLVNNHKNAFIDERIVGQRHQVRIVPVAEVEYGFKGAPGKFWVYGYENKVHSPSYPQTCCWGCCTIM</sequence>
<dbReference type="AlphaFoldDB" id="A0AAV2QEB1"/>
<gene>
    <name evidence="2" type="ORF">MNOR_LOCUS10676</name>
</gene>
<dbReference type="PANTHER" id="PTHR48465">
    <property type="entry name" value="PROTEIN SSUH2 HOMOLOG"/>
    <property type="match status" value="1"/>
</dbReference>
<keyword evidence="3" id="KW-1185">Reference proteome</keyword>